<sequence>MVMTHTVSCLENLPAKTPCEAYLQMSWGDAKNTQKMQSRQGNRHSSPDSTLQQLKLRQHPSSEHPIFTTNMPQMRSVEMRQSRHQWKHGFIISFICCYSMSRIALSRRFGACLH</sequence>
<dbReference type="PaxDb" id="3218-PP1S45_256V6.1"/>
<dbReference type="Proteomes" id="UP000006727">
    <property type="component" value="Chromosome 1"/>
</dbReference>
<reference evidence="2 4" key="1">
    <citation type="journal article" date="2008" name="Science">
        <title>The Physcomitrella genome reveals evolutionary insights into the conquest of land by plants.</title>
        <authorList>
            <person name="Rensing S."/>
            <person name="Lang D."/>
            <person name="Zimmer A."/>
            <person name="Terry A."/>
            <person name="Salamov A."/>
            <person name="Shapiro H."/>
            <person name="Nishiyama T."/>
            <person name="Perroud P.-F."/>
            <person name="Lindquist E."/>
            <person name="Kamisugi Y."/>
            <person name="Tanahashi T."/>
            <person name="Sakakibara K."/>
            <person name="Fujita T."/>
            <person name="Oishi K."/>
            <person name="Shin-I T."/>
            <person name="Kuroki Y."/>
            <person name="Toyoda A."/>
            <person name="Suzuki Y."/>
            <person name="Hashimoto A."/>
            <person name="Yamaguchi K."/>
            <person name="Sugano A."/>
            <person name="Kohara Y."/>
            <person name="Fujiyama A."/>
            <person name="Anterola A."/>
            <person name="Aoki S."/>
            <person name="Ashton N."/>
            <person name="Barbazuk W.B."/>
            <person name="Barker E."/>
            <person name="Bennetzen J."/>
            <person name="Bezanilla M."/>
            <person name="Blankenship R."/>
            <person name="Cho S.H."/>
            <person name="Dutcher S."/>
            <person name="Estelle M."/>
            <person name="Fawcett J.A."/>
            <person name="Gundlach H."/>
            <person name="Hanada K."/>
            <person name="Heyl A."/>
            <person name="Hicks K.A."/>
            <person name="Hugh J."/>
            <person name="Lohr M."/>
            <person name="Mayer K."/>
            <person name="Melkozernov A."/>
            <person name="Murata T."/>
            <person name="Nelson D."/>
            <person name="Pils B."/>
            <person name="Prigge M."/>
            <person name="Reiss B."/>
            <person name="Renner T."/>
            <person name="Rombauts S."/>
            <person name="Rushton P."/>
            <person name="Sanderfoot A."/>
            <person name="Schween G."/>
            <person name="Shiu S.-H."/>
            <person name="Stueber K."/>
            <person name="Theodoulou F.L."/>
            <person name="Tu H."/>
            <person name="Van de Peer Y."/>
            <person name="Verrier P.J."/>
            <person name="Waters E."/>
            <person name="Wood A."/>
            <person name="Yang L."/>
            <person name="Cove D."/>
            <person name="Cuming A."/>
            <person name="Hasebe M."/>
            <person name="Lucas S."/>
            <person name="Mishler D.B."/>
            <person name="Reski R."/>
            <person name="Grigoriev I."/>
            <person name="Quatrano R.S."/>
            <person name="Boore J.L."/>
        </authorList>
    </citation>
    <scope>NUCLEOTIDE SEQUENCE [LARGE SCALE GENOMIC DNA]</scope>
    <source>
        <strain evidence="3 4">cv. Gransden 2004</strain>
    </source>
</reference>
<evidence type="ECO:0000313" key="4">
    <source>
        <dbReference type="Proteomes" id="UP000006727"/>
    </source>
</evidence>
<evidence type="ECO:0000313" key="3">
    <source>
        <dbReference type="EnsemblPlants" id="Pp3c1_6060V3.1"/>
    </source>
</evidence>
<dbReference type="EnsemblPlants" id="Pp3c1_6060V3.1">
    <property type="protein sequence ID" value="Pp3c1_6060V3.1"/>
    <property type="gene ID" value="Pp3c1_6060"/>
</dbReference>
<gene>
    <name evidence="2" type="ORF">PHYPA_000252</name>
</gene>
<keyword evidence="4" id="KW-1185">Reference proteome</keyword>
<evidence type="ECO:0000256" key="1">
    <source>
        <dbReference type="SAM" id="MobiDB-lite"/>
    </source>
</evidence>
<protein>
    <submittedName>
        <fullName evidence="2 3">Uncharacterized protein</fullName>
    </submittedName>
</protein>
<organism evidence="2">
    <name type="scientific">Physcomitrium patens</name>
    <name type="common">Spreading-leaved earth moss</name>
    <name type="synonym">Physcomitrella patens</name>
    <dbReference type="NCBI Taxonomy" id="3218"/>
    <lineage>
        <taxon>Eukaryota</taxon>
        <taxon>Viridiplantae</taxon>
        <taxon>Streptophyta</taxon>
        <taxon>Embryophyta</taxon>
        <taxon>Bryophyta</taxon>
        <taxon>Bryophytina</taxon>
        <taxon>Bryopsida</taxon>
        <taxon>Funariidae</taxon>
        <taxon>Funariales</taxon>
        <taxon>Funariaceae</taxon>
        <taxon>Physcomitrium</taxon>
    </lineage>
</organism>
<name>A0A2K1L710_PHYPA</name>
<dbReference type="Gramene" id="Pp3c1_6060V3.1">
    <property type="protein sequence ID" value="Pp3c1_6060V3.1"/>
    <property type="gene ID" value="Pp3c1_6060"/>
</dbReference>
<dbReference type="InParanoid" id="A0A2K1L710"/>
<feature type="region of interest" description="Disordered" evidence="1">
    <location>
        <begin position="31"/>
        <end position="68"/>
    </location>
</feature>
<dbReference type="AlphaFoldDB" id="A0A2K1L710"/>
<evidence type="ECO:0000313" key="2">
    <source>
        <dbReference type="EMBL" id="PNR61828.1"/>
    </source>
</evidence>
<accession>A0A2K1L710</accession>
<feature type="compositionally biased region" description="Polar residues" evidence="1">
    <location>
        <begin position="31"/>
        <end position="55"/>
    </location>
</feature>
<reference evidence="3" key="3">
    <citation type="submission" date="2020-12" db="UniProtKB">
        <authorList>
            <consortium name="EnsemblPlants"/>
        </authorList>
    </citation>
    <scope>IDENTIFICATION</scope>
</reference>
<reference evidence="2 4" key="2">
    <citation type="journal article" date="2018" name="Plant J.">
        <title>The Physcomitrella patens chromosome-scale assembly reveals moss genome structure and evolution.</title>
        <authorList>
            <person name="Lang D."/>
            <person name="Ullrich K.K."/>
            <person name="Murat F."/>
            <person name="Fuchs J."/>
            <person name="Jenkins J."/>
            <person name="Haas F.B."/>
            <person name="Piednoel M."/>
            <person name="Gundlach H."/>
            <person name="Van Bel M."/>
            <person name="Meyberg R."/>
            <person name="Vives C."/>
            <person name="Morata J."/>
            <person name="Symeonidi A."/>
            <person name="Hiss M."/>
            <person name="Muchero W."/>
            <person name="Kamisugi Y."/>
            <person name="Saleh O."/>
            <person name="Blanc G."/>
            <person name="Decker E.L."/>
            <person name="van Gessel N."/>
            <person name="Grimwood J."/>
            <person name="Hayes R.D."/>
            <person name="Graham S.W."/>
            <person name="Gunter L.E."/>
            <person name="McDaniel S.F."/>
            <person name="Hoernstein S.N.W."/>
            <person name="Larsson A."/>
            <person name="Li F.W."/>
            <person name="Perroud P.F."/>
            <person name="Phillips J."/>
            <person name="Ranjan P."/>
            <person name="Rokshar D.S."/>
            <person name="Rothfels C.J."/>
            <person name="Schneider L."/>
            <person name="Shu S."/>
            <person name="Stevenson D.W."/>
            <person name="Thummler F."/>
            <person name="Tillich M."/>
            <person name="Villarreal Aguilar J.C."/>
            <person name="Widiez T."/>
            <person name="Wong G.K."/>
            <person name="Wymore A."/>
            <person name="Zhang Y."/>
            <person name="Zimmer A.D."/>
            <person name="Quatrano R.S."/>
            <person name="Mayer K.F.X."/>
            <person name="Goodstein D."/>
            <person name="Casacuberta J.M."/>
            <person name="Vandepoele K."/>
            <person name="Reski R."/>
            <person name="Cuming A.C."/>
            <person name="Tuskan G.A."/>
            <person name="Maumus F."/>
            <person name="Salse J."/>
            <person name="Schmutz J."/>
            <person name="Rensing S.A."/>
        </authorList>
    </citation>
    <scope>NUCLEOTIDE SEQUENCE [LARGE SCALE GENOMIC DNA]</scope>
    <source>
        <strain evidence="3 4">cv. Gransden 2004</strain>
    </source>
</reference>
<dbReference type="EMBL" id="ABEU02000001">
    <property type="protein sequence ID" value="PNR61828.1"/>
    <property type="molecule type" value="Genomic_DNA"/>
</dbReference>
<proteinExistence type="predicted"/>